<feature type="transmembrane region" description="Helical" evidence="9">
    <location>
        <begin position="135"/>
        <end position="154"/>
    </location>
</feature>
<reference evidence="11 12" key="1">
    <citation type="journal article" date="2011" name="J. Bacteriol.">
        <title>The Draft Genome of Planococcus donghaensis MPA1U2 Reveals Nonsporulation Pathways Controlled by a Conserved Spo0A Regulon.</title>
        <authorList>
            <person name="Pearson M.D."/>
            <person name="Noller H.F."/>
        </authorList>
    </citation>
    <scope>NUCLEOTIDE SEQUENCE [LARGE SCALE GENOMIC DNA]</scope>
    <source>
        <strain evidence="11 12">MPA1U2</strain>
    </source>
</reference>
<evidence type="ECO:0000256" key="6">
    <source>
        <dbReference type="ARBA" id="ARBA00022989"/>
    </source>
</evidence>
<organism evidence="11 12">
    <name type="scientific">Planococcus donghaensis MPA1U2</name>
    <dbReference type="NCBI Taxonomy" id="933115"/>
    <lineage>
        <taxon>Bacteria</taxon>
        <taxon>Bacillati</taxon>
        <taxon>Bacillota</taxon>
        <taxon>Bacilli</taxon>
        <taxon>Bacillales</taxon>
        <taxon>Caryophanaceae</taxon>
        <taxon>Planococcus</taxon>
    </lineage>
</organism>
<dbReference type="PANTHER" id="PTHR35011">
    <property type="entry name" value="2,3-DIKETO-L-GULONATE TRAP TRANSPORTER SMALL PERMEASE PROTEIN YIAM"/>
    <property type="match status" value="1"/>
</dbReference>
<keyword evidence="3" id="KW-1003">Cell membrane</keyword>
<feature type="domain" description="Tripartite ATP-independent periplasmic transporters DctQ component" evidence="10">
    <location>
        <begin position="31"/>
        <end position="162"/>
    </location>
</feature>
<dbReference type="GO" id="GO:0022857">
    <property type="term" value="F:transmembrane transporter activity"/>
    <property type="evidence" value="ECO:0007669"/>
    <property type="project" value="TreeGrafter"/>
</dbReference>
<accession>E7RKX1</accession>
<comment type="similarity">
    <text evidence="8">Belongs to the TRAP transporter small permease family.</text>
</comment>
<dbReference type="eggNOG" id="COG3090">
    <property type="taxonomic scope" value="Bacteria"/>
</dbReference>
<keyword evidence="2" id="KW-0813">Transport</keyword>
<dbReference type="GO" id="GO:0015740">
    <property type="term" value="P:C4-dicarboxylate transport"/>
    <property type="evidence" value="ECO:0007669"/>
    <property type="project" value="TreeGrafter"/>
</dbReference>
<dbReference type="InterPro" id="IPR055348">
    <property type="entry name" value="DctQ"/>
</dbReference>
<protein>
    <submittedName>
        <fullName evidence="11">Tripartite ATP-independent periplasmic transporter DctQ component</fullName>
    </submittedName>
</protein>
<evidence type="ECO:0000313" key="11">
    <source>
        <dbReference type="EMBL" id="EGA88365.1"/>
    </source>
</evidence>
<evidence type="ECO:0000256" key="7">
    <source>
        <dbReference type="ARBA" id="ARBA00023136"/>
    </source>
</evidence>
<evidence type="ECO:0000256" key="8">
    <source>
        <dbReference type="ARBA" id="ARBA00038436"/>
    </source>
</evidence>
<keyword evidence="7 9" id="KW-0472">Membrane</keyword>
<evidence type="ECO:0000256" key="5">
    <source>
        <dbReference type="ARBA" id="ARBA00022692"/>
    </source>
</evidence>
<comment type="caution">
    <text evidence="11">The sequence shown here is derived from an EMBL/GenBank/DDBJ whole genome shotgun (WGS) entry which is preliminary data.</text>
</comment>
<evidence type="ECO:0000256" key="4">
    <source>
        <dbReference type="ARBA" id="ARBA00022519"/>
    </source>
</evidence>
<keyword evidence="6 9" id="KW-1133">Transmembrane helix</keyword>
<dbReference type="InterPro" id="IPR007387">
    <property type="entry name" value="TRAP_DctQ"/>
</dbReference>
<feature type="transmembrane region" description="Helical" evidence="9">
    <location>
        <begin position="57"/>
        <end position="74"/>
    </location>
</feature>
<dbReference type="PANTHER" id="PTHR35011:SF2">
    <property type="entry name" value="2,3-DIKETO-L-GULONATE TRAP TRANSPORTER SMALL PERMEASE PROTEIN YIAM"/>
    <property type="match status" value="1"/>
</dbReference>
<name>E7RKX1_9BACL</name>
<sequence>MIFRFMKGSACMIKKFEKAEEAFLVLTLVLMVALIFGQVVGRYVFSNAPSWTEEMARYIHIFQVWIGASYAVKLREHIRVEAFITRFKGLPRKILETITLIIWFIMALFLAYFGTDLVLSSITNGQVTPAMQLPMWIPFLAIPLGGAGMCIRLIQQLVKIWQGDYEMHKGGDLPA</sequence>
<evidence type="ECO:0000256" key="2">
    <source>
        <dbReference type="ARBA" id="ARBA00022448"/>
    </source>
</evidence>
<dbReference type="EMBL" id="AEPB01000058">
    <property type="protein sequence ID" value="EGA88365.1"/>
    <property type="molecule type" value="Genomic_DNA"/>
</dbReference>
<evidence type="ECO:0000259" key="10">
    <source>
        <dbReference type="Pfam" id="PF04290"/>
    </source>
</evidence>
<evidence type="ECO:0000256" key="1">
    <source>
        <dbReference type="ARBA" id="ARBA00004429"/>
    </source>
</evidence>
<evidence type="ECO:0000256" key="9">
    <source>
        <dbReference type="SAM" id="Phobius"/>
    </source>
</evidence>
<feature type="transmembrane region" description="Helical" evidence="9">
    <location>
        <begin position="94"/>
        <end position="115"/>
    </location>
</feature>
<keyword evidence="5 9" id="KW-0812">Transmembrane</keyword>
<proteinExistence type="inferred from homology"/>
<comment type="subcellular location">
    <subcellularLocation>
        <location evidence="1">Cell inner membrane</location>
        <topology evidence="1">Multi-pass membrane protein</topology>
    </subcellularLocation>
</comment>
<dbReference type="Proteomes" id="UP000003052">
    <property type="component" value="Unassembled WGS sequence"/>
</dbReference>
<evidence type="ECO:0000313" key="12">
    <source>
        <dbReference type="Proteomes" id="UP000003052"/>
    </source>
</evidence>
<feature type="transmembrane region" description="Helical" evidence="9">
    <location>
        <begin position="21"/>
        <end position="45"/>
    </location>
</feature>
<dbReference type="AlphaFoldDB" id="E7RKX1"/>
<gene>
    <name evidence="11" type="ORF">GPDM_15639</name>
</gene>
<keyword evidence="4" id="KW-0997">Cell inner membrane</keyword>
<evidence type="ECO:0000256" key="3">
    <source>
        <dbReference type="ARBA" id="ARBA00022475"/>
    </source>
</evidence>
<dbReference type="GO" id="GO:0005886">
    <property type="term" value="C:plasma membrane"/>
    <property type="evidence" value="ECO:0007669"/>
    <property type="project" value="UniProtKB-SubCell"/>
</dbReference>
<dbReference type="Pfam" id="PF04290">
    <property type="entry name" value="DctQ"/>
    <property type="match status" value="1"/>
</dbReference>